<dbReference type="AlphaFoldDB" id="A0AAV5T5L6"/>
<reference evidence="2" key="1">
    <citation type="submission" date="2023-10" db="EMBL/GenBank/DDBJ databases">
        <title>Genome assembly of Pristionchus species.</title>
        <authorList>
            <person name="Yoshida K."/>
            <person name="Sommer R.J."/>
        </authorList>
    </citation>
    <scope>NUCLEOTIDE SEQUENCE</scope>
    <source>
        <strain evidence="2">RS0144</strain>
    </source>
</reference>
<feature type="non-terminal residue" evidence="2">
    <location>
        <position position="1"/>
    </location>
</feature>
<proteinExistence type="predicted"/>
<protein>
    <recommendedName>
        <fullName evidence="4">G protein-coupled receptor</fullName>
    </recommendedName>
</protein>
<evidence type="ECO:0000256" key="1">
    <source>
        <dbReference type="SAM" id="Phobius"/>
    </source>
</evidence>
<keyword evidence="3" id="KW-1185">Reference proteome</keyword>
<gene>
    <name evidence="2" type="ORF">PENTCL1PPCAC_11094</name>
</gene>
<keyword evidence="1" id="KW-0812">Transmembrane</keyword>
<keyword evidence="1" id="KW-1133">Transmembrane helix</keyword>
<evidence type="ECO:0000313" key="2">
    <source>
        <dbReference type="EMBL" id="GMS88919.1"/>
    </source>
</evidence>
<name>A0AAV5T5L6_9BILA</name>
<evidence type="ECO:0000313" key="3">
    <source>
        <dbReference type="Proteomes" id="UP001432027"/>
    </source>
</evidence>
<feature type="transmembrane region" description="Helical" evidence="1">
    <location>
        <begin position="27"/>
        <end position="53"/>
    </location>
</feature>
<comment type="caution">
    <text evidence="2">The sequence shown here is derived from an EMBL/GenBank/DDBJ whole genome shotgun (WGS) entry which is preliminary data.</text>
</comment>
<keyword evidence="1" id="KW-0472">Membrane</keyword>
<organism evidence="2 3">
    <name type="scientific">Pristionchus entomophagus</name>
    <dbReference type="NCBI Taxonomy" id="358040"/>
    <lineage>
        <taxon>Eukaryota</taxon>
        <taxon>Metazoa</taxon>
        <taxon>Ecdysozoa</taxon>
        <taxon>Nematoda</taxon>
        <taxon>Chromadorea</taxon>
        <taxon>Rhabditida</taxon>
        <taxon>Rhabditina</taxon>
        <taxon>Diplogasteromorpha</taxon>
        <taxon>Diplogasteroidea</taxon>
        <taxon>Neodiplogasteridae</taxon>
        <taxon>Pristionchus</taxon>
    </lineage>
</organism>
<sequence>LVPFIYGEGTTPNANQAPQSVDQALDVFARLAVTPLVAIICSIINLATIIVLFKALQEARRIPDLMDKYRLSMHWLSRTAIRHSIGPNAKKILNEYVEAKEKEEKEKKQKEIKK</sequence>
<dbReference type="Proteomes" id="UP001432027">
    <property type="component" value="Unassembled WGS sequence"/>
</dbReference>
<evidence type="ECO:0008006" key="4">
    <source>
        <dbReference type="Google" id="ProtNLM"/>
    </source>
</evidence>
<accession>A0AAV5T5L6</accession>
<dbReference type="EMBL" id="BTSX01000003">
    <property type="protein sequence ID" value="GMS88919.1"/>
    <property type="molecule type" value="Genomic_DNA"/>
</dbReference>